<protein>
    <submittedName>
        <fullName evidence="1">Uncharacterized protein</fullName>
    </submittedName>
</protein>
<organism evidence="1 2">
    <name type="scientific">Kordia periserrulae</name>
    <dbReference type="NCBI Taxonomy" id="701523"/>
    <lineage>
        <taxon>Bacteria</taxon>
        <taxon>Pseudomonadati</taxon>
        <taxon>Bacteroidota</taxon>
        <taxon>Flavobacteriia</taxon>
        <taxon>Flavobacteriales</taxon>
        <taxon>Flavobacteriaceae</taxon>
        <taxon>Kordia</taxon>
    </lineage>
</organism>
<dbReference type="RefSeq" id="WP_108115452.1">
    <property type="nucleotide sequence ID" value="NZ_QBKT01000006.1"/>
</dbReference>
<reference evidence="1 2" key="1">
    <citation type="submission" date="2018-04" db="EMBL/GenBank/DDBJ databases">
        <title>Genomic Encyclopedia of Archaeal and Bacterial Type Strains, Phase II (KMG-II): from individual species to whole genera.</title>
        <authorList>
            <person name="Goeker M."/>
        </authorList>
    </citation>
    <scope>NUCLEOTIDE SEQUENCE [LARGE SCALE GENOMIC DNA]</scope>
    <source>
        <strain evidence="1 2">DSM 25731</strain>
    </source>
</reference>
<sequence length="63" mass="7467">MKKIHLSTDRILLIMIALLLWYSTLLKACESDNEVTLEPQISMVQENALQLHIHRKGIRRRRK</sequence>
<evidence type="ECO:0000313" key="2">
    <source>
        <dbReference type="Proteomes" id="UP000244090"/>
    </source>
</evidence>
<dbReference type="Proteomes" id="UP000244090">
    <property type="component" value="Unassembled WGS sequence"/>
</dbReference>
<accession>A0A2T6BWS5</accession>
<keyword evidence="2" id="KW-1185">Reference proteome</keyword>
<dbReference type="OrthoDB" id="1186714at2"/>
<gene>
    <name evidence="1" type="ORF">C8N46_106158</name>
</gene>
<proteinExistence type="predicted"/>
<dbReference type="AlphaFoldDB" id="A0A2T6BWS5"/>
<evidence type="ECO:0000313" key="1">
    <source>
        <dbReference type="EMBL" id="PTX60513.1"/>
    </source>
</evidence>
<dbReference type="EMBL" id="QBKT01000006">
    <property type="protein sequence ID" value="PTX60513.1"/>
    <property type="molecule type" value="Genomic_DNA"/>
</dbReference>
<name>A0A2T6BWS5_9FLAO</name>
<comment type="caution">
    <text evidence="1">The sequence shown here is derived from an EMBL/GenBank/DDBJ whole genome shotgun (WGS) entry which is preliminary data.</text>
</comment>